<gene>
    <name evidence="4" type="ORF">QG37_06979</name>
</gene>
<comment type="caution">
    <text evidence="4">The sequence shown here is derived from an EMBL/GenBank/DDBJ whole genome shotgun (WGS) entry which is preliminary data.</text>
</comment>
<feature type="region of interest" description="Disordered" evidence="2">
    <location>
        <begin position="490"/>
        <end position="523"/>
    </location>
</feature>
<accession>A0A0L0NSM8</accession>
<feature type="region of interest" description="Disordered" evidence="2">
    <location>
        <begin position="1"/>
        <end position="99"/>
    </location>
</feature>
<dbReference type="Gene3D" id="3.30.160.60">
    <property type="entry name" value="Classic Zinc Finger"/>
    <property type="match status" value="1"/>
</dbReference>
<feature type="compositionally biased region" description="Polar residues" evidence="2">
    <location>
        <begin position="63"/>
        <end position="89"/>
    </location>
</feature>
<keyword evidence="1" id="KW-0863">Zinc-finger</keyword>
<dbReference type="VEuPathDB" id="FungiDB:CJI97_001317"/>
<feature type="compositionally biased region" description="Basic and acidic residues" evidence="2">
    <location>
        <begin position="490"/>
        <end position="499"/>
    </location>
</feature>
<evidence type="ECO:0000259" key="3">
    <source>
        <dbReference type="PROSITE" id="PS50157"/>
    </source>
</evidence>
<dbReference type="AlphaFoldDB" id="A0A0L0NSM8"/>
<feature type="domain" description="C2H2-type" evidence="3">
    <location>
        <begin position="375"/>
        <end position="412"/>
    </location>
</feature>
<keyword evidence="1" id="KW-0862">Zinc</keyword>
<protein>
    <recommendedName>
        <fullName evidence="3">C2H2-type domain-containing protein</fullName>
    </recommendedName>
</protein>
<organism evidence="4 5">
    <name type="scientific">Candidozyma auris</name>
    <name type="common">Yeast</name>
    <name type="synonym">Candida auris</name>
    <dbReference type="NCBI Taxonomy" id="498019"/>
    <lineage>
        <taxon>Eukaryota</taxon>
        <taxon>Fungi</taxon>
        <taxon>Dikarya</taxon>
        <taxon>Ascomycota</taxon>
        <taxon>Saccharomycotina</taxon>
        <taxon>Pichiomycetes</taxon>
        <taxon>Metschnikowiaceae</taxon>
        <taxon>Candidozyma</taxon>
    </lineage>
</organism>
<feature type="region of interest" description="Disordered" evidence="2">
    <location>
        <begin position="302"/>
        <end position="322"/>
    </location>
</feature>
<evidence type="ECO:0000313" key="4">
    <source>
        <dbReference type="EMBL" id="KND96680.1"/>
    </source>
</evidence>
<dbReference type="VEuPathDB" id="FungiDB:B9J08_001289"/>
<feature type="compositionally biased region" description="Polar residues" evidence="2">
    <location>
        <begin position="28"/>
        <end position="40"/>
    </location>
</feature>
<feature type="compositionally biased region" description="Acidic residues" evidence="2">
    <location>
        <begin position="503"/>
        <end position="523"/>
    </location>
</feature>
<keyword evidence="1" id="KW-0479">Metal-binding</keyword>
<evidence type="ECO:0000313" key="5">
    <source>
        <dbReference type="Proteomes" id="UP000037122"/>
    </source>
</evidence>
<dbReference type="VEuPathDB" id="FungiDB:CJI96_0003132"/>
<evidence type="ECO:0000256" key="1">
    <source>
        <dbReference type="PROSITE-ProRule" id="PRU00042"/>
    </source>
</evidence>
<proteinExistence type="predicted"/>
<dbReference type="EMBL" id="LGST01000051">
    <property type="protein sequence ID" value="KND96680.1"/>
    <property type="molecule type" value="Genomic_DNA"/>
</dbReference>
<dbReference type="VEuPathDB" id="FungiDB:QG37_06979"/>
<evidence type="ECO:0000256" key="2">
    <source>
        <dbReference type="SAM" id="MobiDB-lite"/>
    </source>
</evidence>
<dbReference type="Proteomes" id="UP000037122">
    <property type="component" value="Unassembled WGS sequence"/>
</dbReference>
<name>A0A0L0NSM8_CANAR</name>
<dbReference type="InterPro" id="IPR013087">
    <property type="entry name" value="Znf_C2H2_type"/>
</dbReference>
<dbReference type="VEuPathDB" id="FungiDB:CJJ07_002172"/>
<reference evidence="5" key="1">
    <citation type="journal article" date="2015" name="BMC Genomics">
        <title>Draft genome of a commonly misdiagnosed multidrug resistant pathogen Candida auris.</title>
        <authorList>
            <person name="Chatterjee S."/>
            <person name="Alampalli S.V."/>
            <person name="Nageshan R.K."/>
            <person name="Chettiar S.T."/>
            <person name="Joshi S."/>
            <person name="Tatu U.S."/>
        </authorList>
    </citation>
    <scope>NUCLEOTIDE SEQUENCE [LARGE SCALE GENOMIC DNA]</scope>
    <source>
        <strain evidence="5">6684</strain>
    </source>
</reference>
<dbReference type="GO" id="GO:0008270">
    <property type="term" value="F:zinc ion binding"/>
    <property type="evidence" value="ECO:0007669"/>
    <property type="project" value="UniProtKB-KW"/>
</dbReference>
<sequence length="523" mass="59492">MSEVLRSSADIPSYESSFTYPTSEDPLTVSSAVTSIADGSNETDKDSNLPQQGSAPAPHQVQPLPTSDMHITSQSPNSRFAVTQSPTQIHSERRALKPRKPHKFLPNVSDFARGDSTYTEALLLLGRYNMSFIVSIASQAMPQNVFEYAELIKQICFLLYEDQLDLTQKVDLEDKFEELSKNITLYASTTDPTSSQLYIVVEQCFDALLKCSMMASKTDFSTKAISFLTCLMINLNYWEVYNLLNRNLDILKFLKLINFDFHECYSKFVLNYAPFKYRHIQHSSATADRFYTLRANRKSERKRRISEMLAPGDEDHGDNDDHFVNERVSADGKVSSKEKRKLKVDEKLAAHRVIKKPDLKPASARSANYDPDVIHECQLPSAEEPGKLCLRRFSRKYELIRHQDTVHLKKKKLFKCFVCVRQDPVMGPRIFTRHDTLAKHIRVNHRISGKEAKAEVAYSKKHAEIVDEGDITVHVGRRKTKVDFELRAHMNKGGAREGPDGSLEFDDEEGLSGEEGEPMIDVV</sequence>
<dbReference type="PROSITE" id="PS50157">
    <property type="entry name" value="ZINC_FINGER_C2H2_2"/>
    <property type="match status" value="1"/>
</dbReference>
<dbReference type="VEuPathDB" id="FungiDB:CJJ09_003543"/>